<name>A0ABS8EQU9_9FLAO</name>
<dbReference type="CDD" id="cd00146">
    <property type="entry name" value="PKD"/>
    <property type="match status" value="1"/>
</dbReference>
<reference evidence="5" key="1">
    <citation type="submission" date="2021-03" db="EMBL/GenBank/DDBJ databases">
        <title>Genome of Cognatishimia sp. F0-27.</title>
        <authorList>
            <person name="Ping X."/>
        </authorList>
    </citation>
    <scope>NUCLEOTIDE SEQUENCE [LARGE SCALE GENOMIC DNA]</scope>
    <source>
        <strain evidence="5">E313</strain>
    </source>
</reference>
<dbReference type="PANTHER" id="PTHR24273">
    <property type="entry name" value="FI04643P-RELATED"/>
    <property type="match status" value="1"/>
</dbReference>
<evidence type="ECO:0000259" key="2">
    <source>
        <dbReference type="PROSITE" id="PS50093"/>
    </source>
</evidence>
<dbReference type="SUPFAM" id="SSF49299">
    <property type="entry name" value="PKD domain"/>
    <property type="match status" value="1"/>
</dbReference>
<dbReference type="PROSITE" id="PS50093">
    <property type="entry name" value="PKD"/>
    <property type="match status" value="1"/>
</dbReference>
<dbReference type="InterPro" id="IPR057078">
    <property type="entry name" value="HYR-4C"/>
</dbReference>
<accession>A0ABS8EQU9</accession>
<feature type="domain" description="HYR" evidence="3">
    <location>
        <begin position="470"/>
        <end position="558"/>
    </location>
</feature>
<sequence>MKTNTINLIENIRGKAIALLTLVFFFVGLSQVQAQCTIPTGDITVSDFNNFVINPANNCNGTVIIPDNARVLVDQDFTISNAITSIIIQDGGQIVWTSNSTLSIGTSTSIQILNTTDTVIRNGSGALASEGPCNNNRRINIGNISYSACVGGGNVCFIFEELVALGGTPVVDPNIMVIAAGDGNDVCFPDAEIITLVSNLPDGVFPIDNETDNISAYVWTQLSGPGTTTFTIGTPDTSVPNNVTLSTIATVTTPGSYEFQLAIQVPLGAPGSGCENDFAEVTTPAIAIDFLDAIVADINFTPDANCGRTIDFTGISNDPYPNPPGTNDITYSWDFGDGNTSTEQNPIHTYASDGNFDVTLTVSDIDGPISECNVDTASVTVTVADNDPPVFDCSTLSQIDLDTGVNCSNDTDVTTPVAIDNCDGNINGVGTRSDGAALNDPWLLGSTTITWTFTDTAGNSIQCSQDVVVTDNTNPTINCPADITVNVNNPLTCSTPITITTPTANDNCPNVTVSGTRDDGLGLNQPYPVGITTITWVATDSAGNTSNIICEQLITVIDNMPPTFNEALPANETVECDAIPDAVTLTVTDNCNPNVEVIFNEERTDGSCPNNFTLVRTWTANDGANGGGNEITHTQTITVQDTTAPVAPSAPANETYQCIDDVPAPGDLTAVDNCLGDITVTGVDSTDNSNPCNIIITRTWTFTDNCTNTSSVSQTITVADTTAPVAPSAPADVTVQCVDEIPAMIDLTAV</sequence>
<evidence type="ECO:0000313" key="5">
    <source>
        <dbReference type="Proteomes" id="UP000778797"/>
    </source>
</evidence>
<dbReference type="PANTHER" id="PTHR24273:SF32">
    <property type="entry name" value="HYALIN"/>
    <property type="match status" value="1"/>
</dbReference>
<proteinExistence type="predicted"/>
<dbReference type="InterPro" id="IPR035986">
    <property type="entry name" value="PKD_dom_sf"/>
</dbReference>
<dbReference type="Pfam" id="PF23237">
    <property type="entry name" value="HYR_4C"/>
    <property type="match status" value="1"/>
</dbReference>
<organism evidence="4 5">
    <name type="scientific">Winogradskyella immobilis</name>
    <dbReference type="NCBI Taxonomy" id="2816852"/>
    <lineage>
        <taxon>Bacteria</taxon>
        <taxon>Pseudomonadati</taxon>
        <taxon>Bacteroidota</taxon>
        <taxon>Flavobacteriia</taxon>
        <taxon>Flavobacteriales</taxon>
        <taxon>Flavobacteriaceae</taxon>
        <taxon>Winogradskyella</taxon>
    </lineage>
</organism>
<evidence type="ECO:0000259" key="3">
    <source>
        <dbReference type="PROSITE" id="PS50825"/>
    </source>
</evidence>
<keyword evidence="1" id="KW-0677">Repeat</keyword>
<dbReference type="Gene3D" id="2.60.40.10">
    <property type="entry name" value="Immunoglobulins"/>
    <property type="match status" value="2"/>
</dbReference>
<evidence type="ECO:0000313" key="4">
    <source>
        <dbReference type="EMBL" id="MCC1485613.1"/>
    </source>
</evidence>
<dbReference type="EMBL" id="JAFMPT010000033">
    <property type="protein sequence ID" value="MCC1485613.1"/>
    <property type="molecule type" value="Genomic_DNA"/>
</dbReference>
<evidence type="ECO:0000256" key="1">
    <source>
        <dbReference type="ARBA" id="ARBA00022737"/>
    </source>
</evidence>
<gene>
    <name evidence="4" type="ORF">J1C55_13490</name>
</gene>
<dbReference type="Proteomes" id="UP000778797">
    <property type="component" value="Unassembled WGS sequence"/>
</dbReference>
<reference evidence="5" key="2">
    <citation type="submission" date="2023-07" db="EMBL/GenBank/DDBJ databases">
        <title>Genome of Winogradskyella sp. E313.</title>
        <authorList>
            <person name="Zhou Y."/>
        </authorList>
    </citation>
    <scope>NUCLEOTIDE SEQUENCE [LARGE SCALE GENOMIC DNA]</scope>
    <source>
        <strain evidence="5">E313</strain>
    </source>
</reference>
<feature type="non-terminal residue" evidence="4">
    <location>
        <position position="750"/>
    </location>
</feature>
<keyword evidence="5" id="KW-1185">Reference proteome</keyword>
<protein>
    <submittedName>
        <fullName evidence="4">PKD domain-containing protein</fullName>
    </submittedName>
</protein>
<comment type="caution">
    <text evidence="4">The sequence shown here is derived from an EMBL/GenBank/DDBJ whole genome shotgun (WGS) entry which is preliminary data.</text>
</comment>
<dbReference type="PROSITE" id="PS50825">
    <property type="entry name" value="HYR"/>
    <property type="match status" value="1"/>
</dbReference>
<dbReference type="InterPro" id="IPR013783">
    <property type="entry name" value="Ig-like_fold"/>
</dbReference>
<dbReference type="RefSeq" id="WP_227478103.1">
    <property type="nucleotide sequence ID" value="NZ_JAFMPT010000033.1"/>
</dbReference>
<dbReference type="InterPro" id="IPR003410">
    <property type="entry name" value="HYR_dom"/>
</dbReference>
<feature type="domain" description="PKD" evidence="2">
    <location>
        <begin position="325"/>
        <end position="367"/>
    </location>
</feature>
<dbReference type="SMART" id="SM00089">
    <property type="entry name" value="PKD"/>
    <property type="match status" value="1"/>
</dbReference>
<dbReference type="InterPro" id="IPR000601">
    <property type="entry name" value="PKD_dom"/>
</dbReference>
<dbReference type="Pfam" id="PF02494">
    <property type="entry name" value="HYR"/>
    <property type="match status" value="1"/>
</dbReference>
<dbReference type="Pfam" id="PF18911">
    <property type="entry name" value="PKD_4"/>
    <property type="match status" value="1"/>
</dbReference>
<dbReference type="InterPro" id="IPR022409">
    <property type="entry name" value="PKD/Chitinase_dom"/>
</dbReference>